<reference evidence="3" key="1">
    <citation type="journal article" date="2020" name="bioRxiv">
        <title>Whole genome comparisons of ergot fungi reveals the divergence and evolution of species within the genus Claviceps are the result of varying mechanisms driving genome evolution and host range expansion.</title>
        <authorList>
            <person name="Wyka S.A."/>
            <person name="Mondo S.J."/>
            <person name="Liu M."/>
            <person name="Dettman J."/>
            <person name="Nalam V."/>
            <person name="Broders K.D."/>
        </authorList>
    </citation>
    <scope>NUCLEOTIDE SEQUENCE</scope>
    <source>
        <strain evidence="3">CCC 489</strain>
    </source>
</reference>
<sequence length="531" mass="58157">MASAATSPPPSATSARIQNVVLQDDNLTWTYVRDQQSGHAPINQLIFVIKPAQQPRPSSPTAPHANPLIICRLQEDPVRAPFFSLHLLTVTDAVLPDELFLRVPLLRASGLPGHLQTTPNNEVDVVLSIKSGTGRAQFFWTHVVRPLLLCLLLLSRGDVSHTTATEQQGEPWNVLTTQDEHTVRRYADNLHRQSKPRRTIVLISGDGGIVDLLNGRRTSTRPPTPLPHLLALLPLGTANALFHSLHKPLDTPSSGPTPLVLALRTLFLGTPRKLPIFKALFTPGSRIVSYTSGTDKKKSDDDDDDQDNNAAAPLTRHDTAVSVLYGAIVASYALHASIVHESDTPEYRIHGSKRFSMVAQHLLQQPHPYQATLEVQPANPASPSPSPSPSVPGHYRHVDHTTHGYILVSMVSNLERTFTISPATKPLDGTLHLVHIGAVDQQKIMQAMTAAYHDGAHTLLAWDNGHKVLYDEVAAVRVTTHEEDARWRNFCVDGTIVEVERGGGMVVERVDEAIFSVLVDDKVGRRGGRVV</sequence>
<dbReference type="GO" id="GO:0016020">
    <property type="term" value="C:membrane"/>
    <property type="evidence" value="ECO:0007669"/>
    <property type="project" value="TreeGrafter"/>
</dbReference>
<dbReference type="SUPFAM" id="SSF111331">
    <property type="entry name" value="NAD kinase/diacylglycerol kinase-like"/>
    <property type="match status" value="1"/>
</dbReference>
<feature type="domain" description="DAGKc" evidence="2">
    <location>
        <begin position="165"/>
        <end position="265"/>
    </location>
</feature>
<dbReference type="OrthoDB" id="3853857at2759"/>
<feature type="region of interest" description="Disordered" evidence="1">
    <location>
        <begin position="290"/>
        <end position="314"/>
    </location>
</feature>
<evidence type="ECO:0000313" key="4">
    <source>
        <dbReference type="Proteomes" id="UP000811619"/>
    </source>
</evidence>
<dbReference type="InterPro" id="IPR016064">
    <property type="entry name" value="NAD/diacylglycerol_kinase_sf"/>
</dbReference>
<dbReference type="InterPro" id="IPR050187">
    <property type="entry name" value="Lipid_Phosphate_FormReg"/>
</dbReference>
<dbReference type="Pfam" id="PF00781">
    <property type="entry name" value="DAGK_cat"/>
    <property type="match status" value="1"/>
</dbReference>
<evidence type="ECO:0000259" key="2">
    <source>
        <dbReference type="Pfam" id="PF00781"/>
    </source>
</evidence>
<comment type="caution">
    <text evidence="3">The sequence shown here is derived from an EMBL/GenBank/DDBJ whole genome shotgun (WGS) entry which is preliminary data.</text>
</comment>
<dbReference type="GO" id="GO:0005737">
    <property type="term" value="C:cytoplasm"/>
    <property type="evidence" value="ECO:0007669"/>
    <property type="project" value="TreeGrafter"/>
</dbReference>
<name>A0A8K0J538_9HYPO</name>
<dbReference type="EMBL" id="SRPY01000672">
    <property type="protein sequence ID" value="KAG5919413.1"/>
    <property type="molecule type" value="Genomic_DNA"/>
</dbReference>
<organism evidence="3 4">
    <name type="scientific">Claviceps africana</name>
    <dbReference type="NCBI Taxonomy" id="83212"/>
    <lineage>
        <taxon>Eukaryota</taxon>
        <taxon>Fungi</taxon>
        <taxon>Dikarya</taxon>
        <taxon>Ascomycota</taxon>
        <taxon>Pezizomycotina</taxon>
        <taxon>Sordariomycetes</taxon>
        <taxon>Hypocreomycetidae</taxon>
        <taxon>Hypocreales</taxon>
        <taxon>Clavicipitaceae</taxon>
        <taxon>Claviceps</taxon>
    </lineage>
</organism>
<dbReference type="Proteomes" id="UP000811619">
    <property type="component" value="Unassembled WGS sequence"/>
</dbReference>
<protein>
    <recommendedName>
        <fullName evidence="2">DAGKc domain-containing protein</fullName>
    </recommendedName>
</protein>
<accession>A0A8K0J538</accession>
<gene>
    <name evidence="3" type="ORF">E4U42_006527</name>
</gene>
<dbReference type="PANTHER" id="PTHR12358">
    <property type="entry name" value="SPHINGOSINE KINASE"/>
    <property type="match status" value="1"/>
</dbReference>
<feature type="compositionally biased region" description="Pro residues" evidence="1">
    <location>
        <begin position="380"/>
        <end position="390"/>
    </location>
</feature>
<evidence type="ECO:0000256" key="1">
    <source>
        <dbReference type="SAM" id="MobiDB-lite"/>
    </source>
</evidence>
<dbReference type="AlphaFoldDB" id="A0A8K0J538"/>
<dbReference type="Gene3D" id="3.40.50.10330">
    <property type="entry name" value="Probable inorganic polyphosphate/atp-NAD kinase, domain 1"/>
    <property type="match status" value="1"/>
</dbReference>
<dbReference type="InterPro" id="IPR017438">
    <property type="entry name" value="ATP-NAD_kinase_N"/>
</dbReference>
<proteinExistence type="predicted"/>
<dbReference type="InterPro" id="IPR001206">
    <property type="entry name" value="Diacylglycerol_kinase_cat_dom"/>
</dbReference>
<keyword evidence="4" id="KW-1185">Reference proteome</keyword>
<evidence type="ECO:0000313" key="3">
    <source>
        <dbReference type="EMBL" id="KAG5919413.1"/>
    </source>
</evidence>
<dbReference type="Gene3D" id="2.60.200.40">
    <property type="match status" value="1"/>
</dbReference>
<dbReference type="PANTHER" id="PTHR12358:SF108">
    <property type="entry name" value="DAGKC DOMAIN-CONTAINING PROTEIN"/>
    <property type="match status" value="1"/>
</dbReference>
<dbReference type="GO" id="GO:0001727">
    <property type="term" value="F:lipid kinase activity"/>
    <property type="evidence" value="ECO:0007669"/>
    <property type="project" value="TreeGrafter"/>
</dbReference>
<dbReference type="GO" id="GO:0046512">
    <property type="term" value="P:sphingosine biosynthetic process"/>
    <property type="evidence" value="ECO:0007669"/>
    <property type="project" value="TreeGrafter"/>
</dbReference>
<feature type="region of interest" description="Disordered" evidence="1">
    <location>
        <begin position="375"/>
        <end position="396"/>
    </location>
</feature>